<comment type="caution">
    <text evidence="10">The sequence shown here is derived from an EMBL/GenBank/DDBJ whole genome shotgun (WGS) entry which is preliminary data.</text>
</comment>
<reference evidence="10" key="1">
    <citation type="submission" date="2020-08" db="EMBL/GenBank/DDBJ databases">
        <title>Genome sequencing and assembly of the red palm weevil Rhynchophorus ferrugineus.</title>
        <authorList>
            <person name="Dias G.B."/>
            <person name="Bergman C.M."/>
            <person name="Manee M."/>
        </authorList>
    </citation>
    <scope>NUCLEOTIDE SEQUENCE</scope>
    <source>
        <strain evidence="10">AA-2017</strain>
        <tissue evidence="10">Whole larva</tissue>
    </source>
</reference>
<dbReference type="GO" id="GO:0045047">
    <property type="term" value="P:protein targeting to ER"/>
    <property type="evidence" value="ECO:0007669"/>
    <property type="project" value="TreeGrafter"/>
</dbReference>
<comment type="function">
    <text evidence="8 9">Component of the signal peptidase complex (SPC) which catalyzes the cleavage of N-terminal signal sequences from nascent proteins as they are translocated into the lumen of the endoplasmic reticulum. Enhances the enzymatic activity of SPC and facilitates the interactions between different components of the translocation site.</text>
</comment>
<evidence type="ECO:0000256" key="6">
    <source>
        <dbReference type="ARBA" id="ARBA00022989"/>
    </source>
</evidence>
<dbReference type="Proteomes" id="UP000625711">
    <property type="component" value="Unassembled WGS sequence"/>
</dbReference>
<dbReference type="Pfam" id="PF06703">
    <property type="entry name" value="SPC25"/>
    <property type="match status" value="1"/>
</dbReference>
<keyword evidence="11" id="KW-1185">Reference proteome</keyword>
<protein>
    <recommendedName>
        <fullName evidence="3 9">Signal peptidase complex subunit 2</fullName>
    </recommendedName>
</protein>
<sequence length="198" mass="22287">MAPKENDSKGKEEKPPAKVNKWDSSAVKNCLDDCVTEVLTKKFNYIESFALMDGRLLICTIAIAVAIYALIWDYLYPFPQSRPVLIFSVLTYFLMMGVLTLYQTYKEKGIFAVCTQKEGSNKGSIWEASSFMGKYDDIYELHLSNKDSGSGKVREFTSKKSCASYIDVNGIICQDLVEKEVTKLHNMLSSVKPAIKSK</sequence>
<dbReference type="GO" id="GO:0006465">
    <property type="term" value="P:signal peptide processing"/>
    <property type="evidence" value="ECO:0007669"/>
    <property type="project" value="UniProtKB-UniRule"/>
</dbReference>
<feature type="transmembrane region" description="Helical" evidence="9">
    <location>
        <begin position="49"/>
        <end position="72"/>
    </location>
</feature>
<dbReference type="PANTHER" id="PTHR13085:SF0">
    <property type="entry name" value="SIGNAL PEPTIDASE COMPLEX SUBUNIT 2"/>
    <property type="match status" value="1"/>
</dbReference>
<evidence type="ECO:0000256" key="9">
    <source>
        <dbReference type="RuleBase" id="RU368033"/>
    </source>
</evidence>
<name>A0A834ML32_RHYFE</name>
<comment type="similarity">
    <text evidence="2 9">Belongs to the SPCS2 family.</text>
</comment>
<keyword evidence="6 9" id="KW-1133">Transmembrane helix</keyword>
<evidence type="ECO:0000256" key="2">
    <source>
        <dbReference type="ARBA" id="ARBA00007324"/>
    </source>
</evidence>
<evidence type="ECO:0000256" key="7">
    <source>
        <dbReference type="ARBA" id="ARBA00023136"/>
    </source>
</evidence>
<dbReference type="EMBL" id="JAACXV010000179">
    <property type="protein sequence ID" value="KAF7282299.1"/>
    <property type="molecule type" value="Genomic_DNA"/>
</dbReference>
<evidence type="ECO:0000313" key="11">
    <source>
        <dbReference type="Proteomes" id="UP000625711"/>
    </source>
</evidence>
<evidence type="ECO:0000256" key="5">
    <source>
        <dbReference type="ARBA" id="ARBA00022824"/>
    </source>
</evidence>
<keyword evidence="4 9" id="KW-0812">Transmembrane</keyword>
<organism evidence="10 11">
    <name type="scientific">Rhynchophorus ferrugineus</name>
    <name type="common">Red palm weevil</name>
    <name type="synonym">Curculio ferrugineus</name>
    <dbReference type="NCBI Taxonomy" id="354439"/>
    <lineage>
        <taxon>Eukaryota</taxon>
        <taxon>Metazoa</taxon>
        <taxon>Ecdysozoa</taxon>
        <taxon>Arthropoda</taxon>
        <taxon>Hexapoda</taxon>
        <taxon>Insecta</taxon>
        <taxon>Pterygota</taxon>
        <taxon>Neoptera</taxon>
        <taxon>Endopterygota</taxon>
        <taxon>Coleoptera</taxon>
        <taxon>Polyphaga</taxon>
        <taxon>Cucujiformia</taxon>
        <taxon>Curculionidae</taxon>
        <taxon>Dryophthorinae</taxon>
        <taxon>Rhynchophorus</taxon>
    </lineage>
</organism>
<feature type="transmembrane region" description="Helical" evidence="9">
    <location>
        <begin position="84"/>
        <end position="102"/>
    </location>
</feature>
<keyword evidence="7 9" id="KW-0472">Membrane</keyword>
<dbReference type="PANTHER" id="PTHR13085">
    <property type="entry name" value="MICROSOMAL SIGNAL PEPTIDASE 25 KDA SUBUNIT"/>
    <property type="match status" value="1"/>
</dbReference>
<dbReference type="GO" id="GO:0005787">
    <property type="term" value="C:signal peptidase complex"/>
    <property type="evidence" value="ECO:0007669"/>
    <property type="project" value="UniProtKB-UniRule"/>
</dbReference>
<evidence type="ECO:0000256" key="8">
    <source>
        <dbReference type="ARBA" id="ARBA00045608"/>
    </source>
</evidence>
<evidence type="ECO:0000256" key="1">
    <source>
        <dbReference type="ARBA" id="ARBA00004477"/>
    </source>
</evidence>
<dbReference type="GO" id="GO:0008233">
    <property type="term" value="F:peptidase activity"/>
    <property type="evidence" value="ECO:0007669"/>
    <property type="project" value="UniProtKB-UniRule"/>
</dbReference>
<evidence type="ECO:0000256" key="4">
    <source>
        <dbReference type="ARBA" id="ARBA00022692"/>
    </source>
</evidence>
<dbReference type="AlphaFoldDB" id="A0A834ML32"/>
<accession>A0A834ML32</accession>
<dbReference type="InterPro" id="IPR009582">
    <property type="entry name" value="Spc2/SPCS2"/>
</dbReference>
<evidence type="ECO:0000256" key="3">
    <source>
        <dbReference type="ARBA" id="ARBA00017057"/>
    </source>
</evidence>
<keyword evidence="5 9" id="KW-0256">Endoplasmic reticulum</keyword>
<gene>
    <name evidence="10" type="ORF">GWI33_002873</name>
</gene>
<dbReference type="OrthoDB" id="29558at2759"/>
<proteinExistence type="inferred from homology"/>
<comment type="subcellular location">
    <subcellularLocation>
        <location evidence="1 9">Endoplasmic reticulum membrane</location>
        <topology evidence="1 9">Multi-pass membrane protein</topology>
    </subcellularLocation>
</comment>
<evidence type="ECO:0000313" key="10">
    <source>
        <dbReference type="EMBL" id="KAF7282299.1"/>
    </source>
</evidence>